<accession>A0A8G1EE89</accession>
<evidence type="ECO:0000256" key="1">
    <source>
        <dbReference type="SAM" id="Phobius"/>
    </source>
</evidence>
<dbReference type="AlphaFoldDB" id="A0A8G1EE89"/>
<dbReference type="EMBL" id="CP069370">
    <property type="protein sequence ID" value="QYZ70259.1"/>
    <property type="molecule type" value="Genomic_DNA"/>
</dbReference>
<name>A0A8G1EE89_9RHOB</name>
<feature type="signal peptide" evidence="2">
    <location>
        <begin position="1"/>
        <end position="23"/>
    </location>
</feature>
<sequence length="131" mass="14012">MGIFMRWLAAFLLLAATVNPTGANYVAWAGTHWHDQLPLTVLMGLLLLVGYAIAISATLNSIGSFGMVVIAAIFGCTVWVLEDWGMLSLSNGDVRMWLGIAALSVVFAAGLSWGLIKQRLTGQATVDDIDD</sequence>
<reference evidence="3" key="1">
    <citation type="submission" date="2021-02" db="EMBL/GenBank/DDBJ databases">
        <title>Rhodobacter shimadae sp. nov., an aerobic anoxygenic phototrophic bacterium isolated from a hot spring.</title>
        <authorList>
            <person name="Muramatsu S."/>
            <person name="Haruta S."/>
            <person name="Hirose S."/>
            <person name="Hanada S."/>
        </authorList>
    </citation>
    <scope>NUCLEOTIDE SEQUENCE</scope>
    <source>
        <strain evidence="3">N10</strain>
    </source>
</reference>
<protein>
    <recommendedName>
        <fullName evidence="5">SPW repeat-containing protein</fullName>
    </recommendedName>
</protein>
<proteinExistence type="predicted"/>
<keyword evidence="2" id="KW-0732">Signal</keyword>
<evidence type="ECO:0000256" key="2">
    <source>
        <dbReference type="SAM" id="SignalP"/>
    </source>
</evidence>
<gene>
    <name evidence="3" type="ORF">JO391_01595</name>
</gene>
<evidence type="ECO:0000313" key="4">
    <source>
        <dbReference type="Proteomes" id="UP000826300"/>
    </source>
</evidence>
<dbReference type="Proteomes" id="UP000826300">
    <property type="component" value="Chromosome"/>
</dbReference>
<keyword evidence="4" id="KW-1185">Reference proteome</keyword>
<keyword evidence="1" id="KW-1133">Transmembrane helix</keyword>
<dbReference type="InterPro" id="IPR045387">
    <property type="entry name" value="DUF6524"/>
</dbReference>
<keyword evidence="1" id="KW-0812">Transmembrane</keyword>
<dbReference type="KEGG" id="nsm:JO391_01595"/>
<organism evidence="3 4">
    <name type="scientific">Neotabrizicola shimadae</name>
    <dbReference type="NCBI Taxonomy" id="2807096"/>
    <lineage>
        <taxon>Bacteria</taxon>
        <taxon>Pseudomonadati</taxon>
        <taxon>Pseudomonadota</taxon>
        <taxon>Alphaproteobacteria</taxon>
        <taxon>Rhodobacterales</taxon>
        <taxon>Paracoccaceae</taxon>
        <taxon>Neotabrizicola</taxon>
    </lineage>
</organism>
<keyword evidence="1" id="KW-0472">Membrane</keyword>
<dbReference type="Pfam" id="PF20134">
    <property type="entry name" value="DUF6524"/>
    <property type="match status" value="1"/>
</dbReference>
<feature type="transmembrane region" description="Helical" evidence="1">
    <location>
        <begin position="96"/>
        <end position="116"/>
    </location>
</feature>
<evidence type="ECO:0008006" key="5">
    <source>
        <dbReference type="Google" id="ProtNLM"/>
    </source>
</evidence>
<feature type="chain" id="PRO_5034981783" description="SPW repeat-containing protein" evidence="2">
    <location>
        <begin position="24"/>
        <end position="131"/>
    </location>
</feature>
<dbReference type="RefSeq" id="WP_220662475.1">
    <property type="nucleotide sequence ID" value="NZ_CP069370.1"/>
</dbReference>
<feature type="transmembrane region" description="Helical" evidence="1">
    <location>
        <begin position="39"/>
        <end position="55"/>
    </location>
</feature>
<feature type="transmembrane region" description="Helical" evidence="1">
    <location>
        <begin position="62"/>
        <end position="81"/>
    </location>
</feature>
<evidence type="ECO:0000313" key="3">
    <source>
        <dbReference type="EMBL" id="QYZ70259.1"/>
    </source>
</evidence>